<evidence type="ECO:0000313" key="2">
    <source>
        <dbReference type="Proteomes" id="UP000308600"/>
    </source>
</evidence>
<dbReference type="EMBL" id="ML208587">
    <property type="protein sequence ID" value="TFK62363.1"/>
    <property type="molecule type" value="Genomic_DNA"/>
</dbReference>
<gene>
    <name evidence="1" type="ORF">BDN72DRAFT_777151</name>
</gene>
<dbReference type="Proteomes" id="UP000308600">
    <property type="component" value="Unassembled WGS sequence"/>
</dbReference>
<proteinExistence type="predicted"/>
<organism evidence="1 2">
    <name type="scientific">Pluteus cervinus</name>
    <dbReference type="NCBI Taxonomy" id="181527"/>
    <lineage>
        <taxon>Eukaryota</taxon>
        <taxon>Fungi</taxon>
        <taxon>Dikarya</taxon>
        <taxon>Basidiomycota</taxon>
        <taxon>Agaricomycotina</taxon>
        <taxon>Agaricomycetes</taxon>
        <taxon>Agaricomycetidae</taxon>
        <taxon>Agaricales</taxon>
        <taxon>Pluteineae</taxon>
        <taxon>Pluteaceae</taxon>
        <taxon>Pluteus</taxon>
    </lineage>
</organism>
<keyword evidence="1" id="KW-0808">Transferase</keyword>
<keyword evidence="2" id="KW-1185">Reference proteome</keyword>
<name>A0ACD3A918_9AGAR</name>
<reference evidence="1 2" key="1">
    <citation type="journal article" date="2019" name="Nat. Ecol. Evol.">
        <title>Megaphylogeny resolves global patterns of mushroom evolution.</title>
        <authorList>
            <person name="Varga T."/>
            <person name="Krizsan K."/>
            <person name="Foldi C."/>
            <person name="Dima B."/>
            <person name="Sanchez-Garcia M."/>
            <person name="Sanchez-Ramirez S."/>
            <person name="Szollosi G.J."/>
            <person name="Szarkandi J.G."/>
            <person name="Papp V."/>
            <person name="Albert L."/>
            <person name="Andreopoulos W."/>
            <person name="Angelini C."/>
            <person name="Antonin V."/>
            <person name="Barry K.W."/>
            <person name="Bougher N.L."/>
            <person name="Buchanan P."/>
            <person name="Buyck B."/>
            <person name="Bense V."/>
            <person name="Catcheside P."/>
            <person name="Chovatia M."/>
            <person name="Cooper J."/>
            <person name="Damon W."/>
            <person name="Desjardin D."/>
            <person name="Finy P."/>
            <person name="Geml J."/>
            <person name="Haridas S."/>
            <person name="Hughes K."/>
            <person name="Justo A."/>
            <person name="Karasinski D."/>
            <person name="Kautmanova I."/>
            <person name="Kiss B."/>
            <person name="Kocsube S."/>
            <person name="Kotiranta H."/>
            <person name="LaButti K.M."/>
            <person name="Lechner B.E."/>
            <person name="Liimatainen K."/>
            <person name="Lipzen A."/>
            <person name="Lukacs Z."/>
            <person name="Mihaltcheva S."/>
            <person name="Morgado L.N."/>
            <person name="Niskanen T."/>
            <person name="Noordeloos M.E."/>
            <person name="Ohm R.A."/>
            <person name="Ortiz-Santana B."/>
            <person name="Ovrebo C."/>
            <person name="Racz N."/>
            <person name="Riley R."/>
            <person name="Savchenko A."/>
            <person name="Shiryaev A."/>
            <person name="Soop K."/>
            <person name="Spirin V."/>
            <person name="Szebenyi C."/>
            <person name="Tomsovsky M."/>
            <person name="Tulloss R.E."/>
            <person name="Uehling J."/>
            <person name="Grigoriev I.V."/>
            <person name="Vagvolgyi C."/>
            <person name="Papp T."/>
            <person name="Martin F.M."/>
            <person name="Miettinen O."/>
            <person name="Hibbett D.S."/>
            <person name="Nagy L.G."/>
        </authorList>
    </citation>
    <scope>NUCLEOTIDE SEQUENCE [LARGE SCALE GENOMIC DNA]</scope>
    <source>
        <strain evidence="1 2">NL-1719</strain>
    </source>
</reference>
<evidence type="ECO:0000313" key="1">
    <source>
        <dbReference type="EMBL" id="TFK62363.1"/>
    </source>
</evidence>
<sequence length="374" mass="43169">MTVPSPSTRLRYSLYIGFALFFASVTLSFLLPTRRWSSSSIAFLQEAVVDEADIRPNAAIVIMISPRRLTETLMALKNIEDRFNRRLKYPYVLLTDSATNISDELSEKVRCITEGRATIAHLPEEMWAVPDWLDQERIRHSLDSIGFSLAYRSMCRFYSGFFWRHPALISYDWLWRLDTDITFHCDVQYDPIRRMIKSGALYGFVQVSGDAIGVQESLARNVSQFLHSRPELLVPDANLAFSWKNVSKALQGQADNDDWTVSVMYNNFEISHRSVWSSPTYQAFFEYLDQQGGFFYERWGDAPVHSYGVSMVLKKDQAIQFSDLGYQHKDWGYECPSQPQCACVKEGPSAGKRFPVFIRQAKRMNIDFNNRGDR</sequence>
<protein>
    <submittedName>
        <fullName evidence="1">Nucleotide-diphospho-sugar transferase</fullName>
    </submittedName>
</protein>
<accession>A0ACD3A918</accession>